<proteinExistence type="predicted"/>
<organism evidence="1 2">
    <name type="scientific">Roseovarius litorisediminis</name>
    <dbReference type="NCBI Taxonomy" id="1312363"/>
    <lineage>
        <taxon>Bacteria</taxon>
        <taxon>Pseudomonadati</taxon>
        <taxon>Pseudomonadota</taxon>
        <taxon>Alphaproteobacteria</taxon>
        <taxon>Rhodobacterales</taxon>
        <taxon>Roseobacteraceae</taxon>
        <taxon>Roseovarius</taxon>
    </lineage>
</organism>
<dbReference type="PROSITE" id="PS51257">
    <property type="entry name" value="PROKAR_LIPOPROTEIN"/>
    <property type="match status" value="1"/>
</dbReference>
<dbReference type="Proteomes" id="UP000193827">
    <property type="component" value="Unassembled WGS sequence"/>
</dbReference>
<keyword evidence="2" id="KW-1185">Reference proteome</keyword>
<dbReference type="AlphaFoldDB" id="A0A1Y5RCD5"/>
<accession>A0A1Y5RCD5</accession>
<dbReference type="OrthoDB" id="7876153at2"/>
<evidence type="ECO:0000313" key="2">
    <source>
        <dbReference type="Proteomes" id="UP000193827"/>
    </source>
</evidence>
<evidence type="ECO:0000313" key="1">
    <source>
        <dbReference type="EMBL" id="SLN13821.1"/>
    </source>
</evidence>
<name>A0A1Y5RCD5_9RHOB</name>
<protein>
    <recommendedName>
        <fullName evidence="3">17 kDa surface antigen</fullName>
    </recommendedName>
</protein>
<gene>
    <name evidence="1" type="ORF">PEL8287_00562</name>
</gene>
<reference evidence="1 2" key="1">
    <citation type="submission" date="2017-03" db="EMBL/GenBank/DDBJ databases">
        <authorList>
            <person name="Afonso C.L."/>
            <person name="Miller P.J."/>
            <person name="Scott M.A."/>
            <person name="Spackman E."/>
            <person name="Goraichik I."/>
            <person name="Dimitrov K.M."/>
            <person name="Suarez D.L."/>
            <person name="Swayne D.E."/>
        </authorList>
    </citation>
    <scope>NUCLEOTIDE SEQUENCE [LARGE SCALE GENOMIC DNA]</scope>
    <source>
        <strain evidence="1 2">CECT 8287</strain>
    </source>
</reference>
<sequence>MRQLLIILACTAGLTLAGCMDARDERILTGAVIGAGAGFITAKVFDADSDWIVLTALTGAAIGALVARNTRTNECAYNNGDGRYRVRRCG</sequence>
<dbReference type="EMBL" id="FWFL01000001">
    <property type="protein sequence ID" value="SLN13821.1"/>
    <property type="molecule type" value="Genomic_DNA"/>
</dbReference>
<evidence type="ECO:0008006" key="3">
    <source>
        <dbReference type="Google" id="ProtNLM"/>
    </source>
</evidence>